<dbReference type="PANTHER" id="PTHR36182:SF2">
    <property type="entry name" value="LYTIC POLYSACCHARIDE MONOOXYGENASE"/>
    <property type="match status" value="1"/>
</dbReference>
<accession>A0AA38VRA6</accession>
<feature type="signal peptide" evidence="2">
    <location>
        <begin position="1"/>
        <end position="19"/>
    </location>
</feature>
<dbReference type="GO" id="GO:0016787">
    <property type="term" value="F:hydrolase activity"/>
    <property type="evidence" value="ECO:0007669"/>
    <property type="project" value="UniProtKB-KW"/>
</dbReference>
<feature type="compositionally biased region" description="Gly residues" evidence="1">
    <location>
        <begin position="233"/>
        <end position="242"/>
    </location>
</feature>
<keyword evidence="3" id="KW-0378">Hydrolase</keyword>
<feature type="region of interest" description="Disordered" evidence="1">
    <location>
        <begin position="233"/>
        <end position="306"/>
    </location>
</feature>
<feature type="compositionally biased region" description="Low complexity" evidence="1">
    <location>
        <begin position="282"/>
        <end position="298"/>
    </location>
</feature>
<name>A0AA38VRA6_9PEZI</name>
<feature type="chain" id="PRO_5041215070" evidence="2">
    <location>
        <begin position="20"/>
        <end position="420"/>
    </location>
</feature>
<keyword evidence="2" id="KW-0732">Signal</keyword>
<comment type="caution">
    <text evidence="3">The sequence shown here is derived from an EMBL/GenBank/DDBJ whole genome shotgun (WGS) entry which is preliminary data.</text>
</comment>
<proteinExistence type="predicted"/>
<sequence>MFFAKTYAAVCGLATLSSAHMIMSSPKPFGGVGQAPLLEDGSNFPCQMTAGGSYQSQGSTTMAKGSPQELAFIGQAVHGGGSCQVSITYDTAPTKNSVWKVIHSIQGGCPAKNQQGNMGNSASAADPFTYQFQIPDDVPTGNATIAWTWLNRIGNREYYMNCAPISITGSSGDKANFDALPDMLVANIPAITSCTTKDLEGKDYKYPNPGNSVDNFNMTDLVSLNGDCGKVATGGSGSGSGSGSQPSSSAAPVQAPTTSAVKGSATLPGGVFITVPAGNGGASSPAAQPTQAQGSSQAVQPTQAAPTTQVVPTTFASVAKTSTAAASATTTASPAGSTGSSGSGSTSGSASGAQTAGSACSPEGLWNCVGGTSFQQCGSGLWSPVMALAAGMKCTPGQSTVLEMQAINGKLRRRLTRFSS</sequence>
<organism evidence="3 4">
    <name type="scientific">Coniochaeta hoffmannii</name>
    <dbReference type="NCBI Taxonomy" id="91930"/>
    <lineage>
        <taxon>Eukaryota</taxon>
        <taxon>Fungi</taxon>
        <taxon>Dikarya</taxon>
        <taxon>Ascomycota</taxon>
        <taxon>Pezizomycotina</taxon>
        <taxon>Sordariomycetes</taxon>
        <taxon>Sordariomycetidae</taxon>
        <taxon>Coniochaetales</taxon>
        <taxon>Coniochaetaceae</taxon>
        <taxon>Coniochaeta</taxon>
    </lineage>
</organism>
<dbReference type="PANTHER" id="PTHR36182">
    <property type="entry name" value="PROTEIN, PUTATIVE (AFU_ORTHOLOGUE AFUA_6G10930)-RELATED"/>
    <property type="match status" value="1"/>
</dbReference>
<keyword evidence="4" id="KW-1185">Reference proteome</keyword>
<evidence type="ECO:0000313" key="3">
    <source>
        <dbReference type="EMBL" id="KAJ9158241.1"/>
    </source>
</evidence>
<feature type="compositionally biased region" description="Low complexity" evidence="1">
    <location>
        <begin position="243"/>
        <end position="261"/>
    </location>
</feature>
<dbReference type="Gene3D" id="2.70.50.70">
    <property type="match status" value="1"/>
</dbReference>
<protein>
    <submittedName>
        <fullName evidence="3">Glycoside hydrolase</fullName>
    </submittedName>
</protein>
<dbReference type="Proteomes" id="UP001174691">
    <property type="component" value="Unassembled WGS sequence"/>
</dbReference>
<evidence type="ECO:0000313" key="4">
    <source>
        <dbReference type="Proteomes" id="UP001174691"/>
    </source>
</evidence>
<feature type="region of interest" description="Disordered" evidence="1">
    <location>
        <begin position="325"/>
        <end position="356"/>
    </location>
</feature>
<dbReference type="AlphaFoldDB" id="A0AA38VRA6"/>
<reference evidence="3" key="1">
    <citation type="submission" date="2022-07" db="EMBL/GenBank/DDBJ databases">
        <title>Fungi with potential for degradation of polypropylene.</title>
        <authorList>
            <person name="Gostincar C."/>
        </authorList>
    </citation>
    <scope>NUCLEOTIDE SEQUENCE</scope>
    <source>
        <strain evidence="3">EXF-13287</strain>
    </source>
</reference>
<evidence type="ECO:0000256" key="2">
    <source>
        <dbReference type="SAM" id="SignalP"/>
    </source>
</evidence>
<dbReference type="EMBL" id="JANBVN010000039">
    <property type="protein sequence ID" value="KAJ9158241.1"/>
    <property type="molecule type" value="Genomic_DNA"/>
</dbReference>
<evidence type="ECO:0000256" key="1">
    <source>
        <dbReference type="SAM" id="MobiDB-lite"/>
    </source>
</evidence>
<gene>
    <name evidence="3" type="ORF">NKR19_g3510</name>
</gene>